<organism evidence="2 3">
    <name type="scientific">Clonorchis sinensis</name>
    <name type="common">Chinese liver fluke</name>
    <dbReference type="NCBI Taxonomy" id="79923"/>
    <lineage>
        <taxon>Eukaryota</taxon>
        <taxon>Metazoa</taxon>
        <taxon>Spiralia</taxon>
        <taxon>Lophotrochozoa</taxon>
        <taxon>Platyhelminthes</taxon>
        <taxon>Trematoda</taxon>
        <taxon>Digenea</taxon>
        <taxon>Opisthorchiida</taxon>
        <taxon>Opisthorchiata</taxon>
        <taxon>Opisthorchiidae</taxon>
        <taxon>Clonorchis</taxon>
    </lineage>
</organism>
<feature type="region of interest" description="Disordered" evidence="1">
    <location>
        <begin position="1033"/>
        <end position="1111"/>
    </location>
</feature>
<proteinExistence type="predicted"/>
<feature type="compositionally biased region" description="Basic and acidic residues" evidence="1">
    <location>
        <begin position="2067"/>
        <end position="2077"/>
    </location>
</feature>
<sequence>MTDENINSILPTTYFPEWWNIHTHRCNHHSRLPTFEKEHSLGRALLGDWGRIGAASICTKDKHVEVVPQISNSLYGRLHYTELPAPVLSAHYLPQDHFVESSGSCSQGSFLDSTAAFDAGYGNLLNDALFGEQASAAFLIGKMQGIIRTSAVSLDEKNAKSAKVYECLEQLEHLATEGSNCLKSKAQRQILECIRCEIYPPPEEDNALEEQWLDTITEPSSKRRRLSVNEKHQASGPVLPVMLSKLCDFGTEEQNTDENRLVAAVDPFLIRLASRLVNPVFFGHGLLRTAGRSVFWSVPHRNAPPYLWLSKLSETSQFSPISVPLSDLPVSRTRMCELDVQFEDELSLYYNIVSRWDSSTTTNNVALTRIRLSDDGTSARLEHSFLPPLPNIASSICTSPWSNDAQFAIAGTHLTPCRDKTAYVRLYSLSDQPSFYWTCRVFLDDHTDGVGAESEGNLSALGLSTLPEDPVQSLLDAHLQFIKPINRSHIRASSVAGWQMGVRIGFASHPTELCLSTCRRLLLLDTRQCSSARELFSTGANPAVLNSSEYFTYVAPKFLGDVYALVTTPYSTVMVDKRMPGRTVLHTQHNLPAPPVYVDWSSVAAHARERHDMPELLLAAVSQYPADTSLVGFNFTSISGPQLVGPSLMGARLTPGLCEFHGELPLRLVKGDAAKQRLLTSLCGLSVLPLTDKGIHVLTLTSHGDLFRHTWVFEDSHASEVSQTNRDQISHWLSNLICRQTDVGPPYKTSSAQIVDLTQLSRLETPDRNLKTPRKKSQSYWEFSDLVTRTDLSPTLANQSEHLVGDLESIWRENDPAHIASMKESSSHTRGKLTDARVAEERRLSSYSRPTIMNQLGNYWNRFVSVCATSARATPPGGGAAILHKSATEWQGLTDMARVLLRNCPASRLAVLDHMTPLFGEYFVLWWQKHHHQKVGQQAATTDICGEGFEDLVAAESVLCAIARMLRELVLLNSGSDEFASGACSWVLARLRPACIVPPTQMLSSLRRLLNANSRSKSSFGWKVTRVDEIPKHLSVDPAEPDLDDDGKKKTRSKIKESSLSSVPGTHRLTSSDSEASDSEDTDDVEYPSPEVPAATLRSSEPTTTDSLDLSSTSAANKQLLGPWAHCPVLIELLQLAYELIMGHAVRLSTIQSLLAIATVPLPSELSTVISPSQSGYVPSPSSVLPHWVVIWILYQVSRHEDNGTVSIQRLVDLILDASVQFPLAPSVVLDSLGNTPDTLTGWLVEKRVDLHFWITSCLTHLLFLGDQVGVFVSDSISRKVKKWIISSANKTVGETFDEQVTARRLISLILHLGLLSVPTPPSAPPTALPSVPAQASNSSSSALPNRPDSRQYRSHGPDPSLFISTVHDGSSPMFKAPFSQSPAGGLYGRHFGPRHAHHPLRPAAVPFPFANPPPPMVPPGSTLPGPASLPSQTSQFPPWRLQSTHTSVSLSPIHSRGQSTEKQNNMGSDTKSGPPRQPASLVWLLNLAKCIRSSTIFVVIDELVKLDAVQLYQLFNSLYTSSSEKQQLLQMTTEVILTAPDGSGCDRLLTFLLDASMIRCVKPDGQDKETVEPKTVAVEWLSDTCTQLLKVACTSLLCMVYARAESVDTLNRGGCEGLLRAGQRLATATVPYPQSALTNDLTACRGSNLFNYLTNPNTPPSVLVCVCQLLVALELTVEVNLVVRALFHLCSASHIDRPEQDASIGPAFLFFPLLEEYEAGRNARLLGSSASSMPPLMGLTVSLSASHTHSLLVDQLLPRVWTSVVESPTCCTTLRSLLWLVQREKVLTSNRFTTPSLLTALASQLVSMLKLMCATDDKTVGRNGCFWILTHCLYAAVYYNVSNLVVPTLHRQRQYFSESPYLSVTSKIPNLSASATLNWVNDVIGQRPSPRHPCPQPGLTLSVSQCISVGRLTVQLARTLLKQSAIYVSTPAELAKSIQLFQRLQDVVTDLAGRYPLLRSTALRFSTTADSFAEVCGTKSGDLTAFVSPTRSSASVRSFDWRTLVTPNCLPDIVLDSTRRGACFSADGDDSNTSSLLLTNPPPDGALHAGSVSDSLARGQLRRRVRTADQTEDFKRPPGTNFNGSAQNTEHESIFLGSFLRLYFGISSLHQSAEPSEISGTLFLSHNSIGLHLHWLRLIDRLSGELNTKMVSCTSKTKEHSAGTVRHFSHLVGNGLQNLLLPHGAYLPQTTIAHLPNPLALVLAPSGIGLERVIGLLHCFCPEVKSHAIGQYGPDNLATRTRAATRLLENSLFHVLHTEEHVQKHETIRSGNDLPTTTCDAPISLNFFILLDPFLTMIDKQESLFPSPKVLLGLLMGLEAIWAGPLAPKISLSDALAYFSENKGMYAQGIFPIKWSPEVCLAQARRLAVDYGQRRVDCQSALFRLTKQLLLVLYKLCYSHDHSIQQSTKVSTGDQPPRSANSAHLPLDRLLYCVTPRELAILLSDIRRNLRLRMAFDWIKQRKQLSGNSTAEQLVDVYLTVDNLPPPPAFITPGLLLAVLHAHLIEPGVAELLGPLLNSMHVLHSAPDSIRPTELMNDPTVLEEVDVDGELVVVLND</sequence>
<feature type="region of interest" description="Disordered" evidence="1">
    <location>
        <begin position="2061"/>
        <end position="2088"/>
    </location>
</feature>
<dbReference type="Proteomes" id="UP000008909">
    <property type="component" value="Unassembled WGS sequence"/>
</dbReference>
<reference evidence="2" key="1">
    <citation type="journal article" date="2011" name="Genome Biol.">
        <title>The draft genome of the carcinogenic human liver fluke Clonorchis sinensis.</title>
        <authorList>
            <person name="Wang X."/>
            <person name="Chen W."/>
            <person name="Huang Y."/>
            <person name="Sun J."/>
            <person name="Men J."/>
            <person name="Liu H."/>
            <person name="Luo F."/>
            <person name="Guo L."/>
            <person name="Lv X."/>
            <person name="Deng C."/>
            <person name="Zhou C."/>
            <person name="Fan Y."/>
            <person name="Li X."/>
            <person name="Huang L."/>
            <person name="Hu Y."/>
            <person name="Liang C."/>
            <person name="Hu X."/>
            <person name="Xu J."/>
            <person name="Yu X."/>
        </authorList>
    </citation>
    <scope>NUCLEOTIDE SEQUENCE [LARGE SCALE GENOMIC DNA]</scope>
    <source>
        <strain evidence="2">Henan</strain>
    </source>
</reference>
<accession>G7Y3J1</accession>
<keyword evidence="3" id="KW-1185">Reference proteome</keyword>
<feature type="compositionally biased region" description="Acidic residues" evidence="1">
    <location>
        <begin position="1075"/>
        <end position="1086"/>
    </location>
</feature>
<name>G7Y3J1_CLOSI</name>
<feature type="region of interest" description="Disordered" evidence="1">
    <location>
        <begin position="1322"/>
        <end position="1367"/>
    </location>
</feature>
<protein>
    <submittedName>
        <fullName evidence="2">Uncharacterized protein</fullName>
    </submittedName>
</protein>
<evidence type="ECO:0000313" key="3">
    <source>
        <dbReference type="Proteomes" id="UP000008909"/>
    </source>
</evidence>
<evidence type="ECO:0000256" key="1">
    <source>
        <dbReference type="SAM" id="MobiDB-lite"/>
    </source>
</evidence>
<gene>
    <name evidence="2" type="ORF">CLF_100472</name>
</gene>
<reference key="2">
    <citation type="submission" date="2011-10" db="EMBL/GenBank/DDBJ databases">
        <title>The genome and transcriptome sequence of Clonorchis sinensis provide insights into the carcinogenic liver fluke.</title>
        <authorList>
            <person name="Wang X."/>
            <person name="Huang Y."/>
            <person name="Chen W."/>
            <person name="Liu H."/>
            <person name="Guo L."/>
            <person name="Chen Y."/>
            <person name="Luo F."/>
            <person name="Zhou W."/>
            <person name="Sun J."/>
            <person name="Mao Q."/>
            <person name="Liang P."/>
            <person name="Zhou C."/>
            <person name="Tian Y."/>
            <person name="Men J."/>
            <person name="Lv X."/>
            <person name="Huang L."/>
            <person name="Zhou J."/>
            <person name="Hu Y."/>
            <person name="Li R."/>
            <person name="Zhang F."/>
            <person name="Lei H."/>
            <person name="Li X."/>
            <person name="Hu X."/>
            <person name="Liang C."/>
            <person name="Xu J."/>
            <person name="Wu Z."/>
            <person name="Yu X."/>
        </authorList>
    </citation>
    <scope>NUCLEOTIDE SEQUENCE</scope>
    <source>
        <strain>Henan</strain>
    </source>
</reference>
<dbReference type="EMBL" id="DF142842">
    <property type="protein sequence ID" value="GAA47528.1"/>
    <property type="molecule type" value="Genomic_DNA"/>
</dbReference>
<feature type="compositionally biased region" description="Polar residues" evidence="1">
    <location>
        <begin position="1430"/>
        <end position="1472"/>
    </location>
</feature>
<feature type="compositionally biased region" description="Low complexity" evidence="1">
    <location>
        <begin position="1329"/>
        <end position="1345"/>
    </location>
</feature>
<evidence type="ECO:0000313" key="2">
    <source>
        <dbReference type="EMBL" id="GAA47528.1"/>
    </source>
</evidence>
<feature type="region of interest" description="Disordered" evidence="1">
    <location>
        <begin position="1412"/>
        <end position="1477"/>
    </location>
</feature>